<evidence type="ECO:0000256" key="1">
    <source>
        <dbReference type="ARBA" id="ARBA00004123"/>
    </source>
</evidence>
<evidence type="ECO:0000313" key="7">
    <source>
        <dbReference type="Proteomes" id="UP000717515"/>
    </source>
</evidence>
<feature type="compositionally biased region" description="Acidic residues" evidence="4">
    <location>
        <begin position="722"/>
        <end position="736"/>
    </location>
</feature>
<feature type="compositionally biased region" description="Low complexity" evidence="4">
    <location>
        <begin position="743"/>
        <end position="782"/>
    </location>
</feature>
<comment type="subcellular location">
    <subcellularLocation>
        <location evidence="1">Nucleus</location>
    </subcellularLocation>
</comment>
<dbReference type="EMBL" id="JAIFTL010000104">
    <property type="protein sequence ID" value="KAG9323362.1"/>
    <property type="molecule type" value="Genomic_DNA"/>
</dbReference>
<feature type="compositionally biased region" description="Basic and acidic residues" evidence="4">
    <location>
        <begin position="395"/>
        <end position="411"/>
    </location>
</feature>
<evidence type="ECO:0000256" key="4">
    <source>
        <dbReference type="SAM" id="MobiDB-lite"/>
    </source>
</evidence>
<feature type="region of interest" description="Disordered" evidence="4">
    <location>
        <begin position="474"/>
        <end position="498"/>
    </location>
</feature>
<evidence type="ECO:0000256" key="2">
    <source>
        <dbReference type="ARBA" id="ARBA00008576"/>
    </source>
</evidence>
<feature type="domain" description="Spp2/MOS2 G-patch" evidence="5">
    <location>
        <begin position="345"/>
        <end position="398"/>
    </location>
</feature>
<dbReference type="Pfam" id="PF12656">
    <property type="entry name" value="G-patch_2"/>
    <property type="match status" value="1"/>
</dbReference>
<dbReference type="InterPro" id="IPR045166">
    <property type="entry name" value="Spp2-like"/>
</dbReference>
<feature type="region of interest" description="Disordered" evidence="4">
    <location>
        <begin position="392"/>
        <end position="418"/>
    </location>
</feature>
<evidence type="ECO:0000256" key="3">
    <source>
        <dbReference type="ARBA" id="ARBA00023242"/>
    </source>
</evidence>
<protein>
    <recommendedName>
        <fullName evidence="5">Spp2/MOS2 G-patch domain-containing protein</fullName>
    </recommendedName>
</protein>
<dbReference type="GO" id="GO:0005681">
    <property type="term" value="C:spliceosomal complex"/>
    <property type="evidence" value="ECO:0007669"/>
    <property type="project" value="TreeGrafter"/>
</dbReference>
<comment type="caution">
    <text evidence="6">The sequence shown here is derived from an EMBL/GenBank/DDBJ whole genome shotgun (WGS) entry which is preliminary data.</text>
</comment>
<comment type="similarity">
    <text evidence="2">Belongs to the SPP2 family.</text>
</comment>
<evidence type="ECO:0000313" key="6">
    <source>
        <dbReference type="EMBL" id="KAG9323362.1"/>
    </source>
</evidence>
<sequence length="841" mass="90338">MATQRSDMAIWAVLKNPKERCAAMQTRTSHSLIPLSRLDQLPVQIGSQIVVCKGTHGGCGAVAFRSRVELMPIHPPQELKPQGPWHACGLALCICCSAFSHLRCVHVVFLPCVSSFKPRVMSAEDKPPHPPSGSGAPIKLSFGKGKGVGLTKKTAPLKKTGTNAFGHNEEKSDTHDELISGLHGNRIESIAPKEETMLLVIPKLENADWRQKALAKRKMTFNPNESLAAPNEIREETTQTLGFGLQIQKRVKLEHKEPSGLAFESRPMDIGTATTTKMITAVSTKEEKEVIAKDEETLDQAAARKIIQAASGDIPEDGKGLVLRGQENVHADEVEAFQKNLDLLPDEASLEDYEKVPVEDFGAALLRGMGWKGDSKGSEAIEFHRRPALLGLGAKPKEPEPITKKYIKPGESRTPQAVRPPYDVSAALSRPDTCSQSDASSAIWKAYSRVRMTIAETHTPNPLDTMSEYWHALSASRPQEQEQTHKGEEEEEASSASCTTMELAIDAAMHEPSSFAPFCVSSAETSTGTFLPGPSANGGMSTTGVMLANESPPSVVPVSIAGSGSPSQSSSSCNQDAAPSAMAAAPYALVTSSFQSVRSSATEQGKLLAQRSRTSLNRFLDSVLDNATTVAESNTAHESYSEHCSTASQTKTCVSDMKSTRPQLQQRPTSKLKFFVCDESEDDDDESEDGRLAVMAIRRSKPTTSLMRQADAHDFHYKDFDSQDCEAEDSQDEEGDSFGGHMSVATPTSQTPPTASALTTTPTAVSPVASPMSSVTAPTEATLTAPARGTTITKAAPVAGWSRSHVQVQIQSLVVQSTSTAQRALLNASSTLTDILFRAAK</sequence>
<feature type="compositionally biased region" description="Basic and acidic residues" evidence="4">
    <location>
        <begin position="479"/>
        <end position="488"/>
    </location>
</feature>
<accession>A0A9P8CXJ2</accession>
<dbReference type="PANTHER" id="PTHR15818">
    <property type="entry name" value="G PATCH AND KOW-CONTAINING"/>
    <property type="match status" value="1"/>
</dbReference>
<dbReference type="AlphaFoldDB" id="A0A9P8CXJ2"/>
<reference evidence="6" key="1">
    <citation type="submission" date="2021-07" db="EMBL/GenBank/DDBJ databases">
        <title>Draft genome of Mortierella alpina, strain LL118, isolated from an aspen leaf litter sample.</title>
        <authorList>
            <person name="Yang S."/>
            <person name="Vinatzer B.A."/>
        </authorList>
    </citation>
    <scope>NUCLEOTIDE SEQUENCE</scope>
    <source>
        <strain evidence="6">LL118</strain>
    </source>
</reference>
<dbReference type="GO" id="GO:0000398">
    <property type="term" value="P:mRNA splicing, via spliceosome"/>
    <property type="evidence" value="ECO:0007669"/>
    <property type="project" value="InterPro"/>
</dbReference>
<dbReference type="InterPro" id="IPR026822">
    <property type="entry name" value="Spp2/MOS2_G-patch"/>
</dbReference>
<organism evidence="6 7">
    <name type="scientific">Mortierella alpina</name>
    <name type="common">Oleaginous fungus</name>
    <name type="synonym">Mortierella renispora</name>
    <dbReference type="NCBI Taxonomy" id="64518"/>
    <lineage>
        <taxon>Eukaryota</taxon>
        <taxon>Fungi</taxon>
        <taxon>Fungi incertae sedis</taxon>
        <taxon>Mucoromycota</taxon>
        <taxon>Mortierellomycotina</taxon>
        <taxon>Mortierellomycetes</taxon>
        <taxon>Mortierellales</taxon>
        <taxon>Mortierellaceae</taxon>
        <taxon>Mortierella</taxon>
    </lineage>
</organism>
<name>A0A9P8CXJ2_MORAP</name>
<feature type="region of interest" description="Disordered" evidence="4">
    <location>
        <begin position="722"/>
        <end position="782"/>
    </location>
</feature>
<dbReference type="PANTHER" id="PTHR15818:SF2">
    <property type="entry name" value="G-PATCH DOMAIN AND KOW MOTIFS-CONTAINING PROTEIN"/>
    <property type="match status" value="1"/>
</dbReference>
<proteinExistence type="inferred from homology"/>
<dbReference type="Proteomes" id="UP000717515">
    <property type="component" value="Unassembled WGS sequence"/>
</dbReference>
<gene>
    <name evidence="6" type="ORF">KVV02_007476</name>
</gene>
<evidence type="ECO:0000259" key="5">
    <source>
        <dbReference type="Pfam" id="PF12656"/>
    </source>
</evidence>
<keyword evidence="3" id="KW-0539">Nucleus</keyword>